<gene>
    <name evidence="1" type="ORF">GCM10007926_37200</name>
</gene>
<name>A0ABQ6EGB3_9SPHN</name>
<protein>
    <submittedName>
        <fullName evidence="1">Uncharacterized protein</fullName>
    </submittedName>
</protein>
<accession>A0ABQ6EGB3</accession>
<reference evidence="2" key="1">
    <citation type="journal article" date="2019" name="Int. J. Syst. Evol. Microbiol.">
        <title>The Global Catalogue of Microorganisms (GCM) 10K type strain sequencing project: providing services to taxonomists for standard genome sequencing and annotation.</title>
        <authorList>
            <consortium name="The Broad Institute Genomics Platform"/>
            <consortium name="The Broad Institute Genome Sequencing Center for Infectious Disease"/>
            <person name="Wu L."/>
            <person name="Ma J."/>
        </authorList>
    </citation>
    <scope>NUCLEOTIDE SEQUENCE [LARGE SCALE GENOMIC DNA]</scope>
    <source>
        <strain evidence="2">NBRC 109639</strain>
    </source>
</reference>
<dbReference type="EMBL" id="BSPT01000074">
    <property type="protein sequence ID" value="GLT06782.1"/>
    <property type="molecule type" value="Genomic_DNA"/>
</dbReference>
<sequence>MKVVTFGIDNAELLAFVRHTLRQQGHEAGFAASGIACNQHQIALVDINVQTLPVDAYQNTASRKRQNPVILEQDPVDQFGNAFTMVLLQLDIDFQFEGRDGIGDGCGASASCKKCMIVLRVTHGDDVQPRNIQVLESMEQS</sequence>
<keyword evidence="2" id="KW-1185">Reference proteome</keyword>
<evidence type="ECO:0000313" key="2">
    <source>
        <dbReference type="Proteomes" id="UP001157117"/>
    </source>
</evidence>
<proteinExistence type="predicted"/>
<organism evidence="1 2">
    <name type="scientific">Sphingomonas psychrolutea</name>
    <dbReference type="NCBI Taxonomy" id="1259676"/>
    <lineage>
        <taxon>Bacteria</taxon>
        <taxon>Pseudomonadati</taxon>
        <taxon>Pseudomonadota</taxon>
        <taxon>Alphaproteobacteria</taxon>
        <taxon>Sphingomonadales</taxon>
        <taxon>Sphingomonadaceae</taxon>
        <taxon>Sphingomonas</taxon>
    </lineage>
</organism>
<dbReference type="Proteomes" id="UP001157117">
    <property type="component" value="Unassembled WGS sequence"/>
</dbReference>
<evidence type="ECO:0000313" key="1">
    <source>
        <dbReference type="EMBL" id="GLT06782.1"/>
    </source>
</evidence>
<comment type="caution">
    <text evidence="1">The sequence shown here is derived from an EMBL/GenBank/DDBJ whole genome shotgun (WGS) entry which is preliminary data.</text>
</comment>